<keyword evidence="1" id="KW-1133">Transmembrane helix</keyword>
<keyword evidence="1" id="KW-0472">Membrane</keyword>
<dbReference type="AlphaFoldDB" id="A0A1J4V8L7"/>
<accession>A0A1J4V8L7</accession>
<dbReference type="STRING" id="1805281.AUJ77_02250"/>
<evidence type="ECO:0000256" key="1">
    <source>
        <dbReference type="SAM" id="Phobius"/>
    </source>
</evidence>
<evidence type="ECO:0000313" key="2">
    <source>
        <dbReference type="EMBL" id="OIO30607.1"/>
    </source>
</evidence>
<evidence type="ECO:0000313" key="3">
    <source>
        <dbReference type="Proteomes" id="UP000181992"/>
    </source>
</evidence>
<sequence length="129" mass="15052">MKKNTIYIMVLAVAVFIAGFFMYLFAKNYRHLQNTGAFRSTVHSYRQALNERAPITDPHAIESWMTFDYVNKMFNLPVSFLKTEMGITSTKYPRLTLYREAKLQQIPEQLFLENVKNAVLQYATSTPQK</sequence>
<organism evidence="2 3">
    <name type="scientific">Candidatus Nomurabacteria bacterium CG1_02_43_90</name>
    <dbReference type="NCBI Taxonomy" id="1805281"/>
    <lineage>
        <taxon>Bacteria</taxon>
        <taxon>Candidatus Nomuraibacteriota</taxon>
    </lineage>
</organism>
<dbReference type="EMBL" id="MNVN01000015">
    <property type="protein sequence ID" value="OIO30607.1"/>
    <property type="molecule type" value="Genomic_DNA"/>
</dbReference>
<proteinExistence type="predicted"/>
<protein>
    <submittedName>
        <fullName evidence="2">Uncharacterized protein</fullName>
    </submittedName>
</protein>
<keyword evidence="1" id="KW-0812">Transmembrane</keyword>
<reference evidence="2 3" key="1">
    <citation type="journal article" date="2016" name="Environ. Microbiol.">
        <title>Genomic resolution of a cold subsurface aquifer community provides metabolic insights for novel microbes adapted to high CO concentrations.</title>
        <authorList>
            <person name="Probst A.J."/>
            <person name="Castelle C.J."/>
            <person name="Singh A."/>
            <person name="Brown C.T."/>
            <person name="Anantharaman K."/>
            <person name="Sharon I."/>
            <person name="Hug L.A."/>
            <person name="Burstein D."/>
            <person name="Emerson J.B."/>
            <person name="Thomas B.C."/>
            <person name="Banfield J.F."/>
        </authorList>
    </citation>
    <scope>NUCLEOTIDE SEQUENCE [LARGE SCALE GENOMIC DNA]</scope>
    <source>
        <strain evidence="2">CG1_02_43_90</strain>
    </source>
</reference>
<comment type="caution">
    <text evidence="2">The sequence shown here is derived from an EMBL/GenBank/DDBJ whole genome shotgun (WGS) entry which is preliminary data.</text>
</comment>
<dbReference type="Proteomes" id="UP000181992">
    <property type="component" value="Unassembled WGS sequence"/>
</dbReference>
<name>A0A1J4V8L7_9BACT</name>
<gene>
    <name evidence="2" type="ORF">AUJ77_02250</name>
</gene>
<feature type="transmembrane region" description="Helical" evidence="1">
    <location>
        <begin position="6"/>
        <end position="26"/>
    </location>
</feature>